<reference evidence="1" key="1">
    <citation type="submission" date="2012-01" db="EMBL/GenBank/DDBJ databases">
        <title>The Genome Sequence of Treponema denticola H-22.</title>
        <authorList>
            <consortium name="The Broad Institute Genome Sequencing Platform"/>
            <person name="Earl A."/>
            <person name="Ward D."/>
            <person name="Feldgarden M."/>
            <person name="Gevers D."/>
            <person name="Blanton J.M."/>
            <person name="Fenno C.J."/>
            <person name="Baranova O.V."/>
            <person name="Mathney J."/>
            <person name="Dewhirst F.E."/>
            <person name="Izard J."/>
            <person name="Young S.K."/>
            <person name="Zeng Q."/>
            <person name="Gargeya S."/>
            <person name="Fitzgerald M."/>
            <person name="Haas B."/>
            <person name="Abouelleil A."/>
            <person name="Alvarado L."/>
            <person name="Arachchi H.M."/>
            <person name="Berlin A."/>
            <person name="Chapman S.B."/>
            <person name="Gearin G."/>
            <person name="Goldberg J."/>
            <person name="Griggs A."/>
            <person name="Gujja S."/>
            <person name="Hansen M."/>
            <person name="Heiman D."/>
            <person name="Howarth C."/>
            <person name="Larimer J."/>
            <person name="Lui A."/>
            <person name="MacDonald P.J.P."/>
            <person name="McCowen C."/>
            <person name="Montmayeur A."/>
            <person name="Murphy C."/>
            <person name="Neiman D."/>
            <person name="Pearson M."/>
            <person name="Priest M."/>
            <person name="Roberts A."/>
            <person name="Saif S."/>
            <person name="Shea T."/>
            <person name="Sisk P."/>
            <person name="Stolte C."/>
            <person name="Sykes S."/>
            <person name="Wortman J."/>
            <person name="Nusbaum C."/>
            <person name="Birren B."/>
        </authorList>
    </citation>
    <scope>NUCLEOTIDE SEQUENCE [LARGE SCALE GENOMIC DNA]</scope>
    <source>
        <strain evidence="1">H-22</strain>
    </source>
</reference>
<evidence type="ECO:0000313" key="1">
    <source>
        <dbReference type="EMBL" id="EMB34961.1"/>
    </source>
</evidence>
<gene>
    <name evidence="1" type="ORF">HMPREF9726_00727</name>
</gene>
<dbReference type="Proteomes" id="UP000011705">
    <property type="component" value="Chromosome"/>
</dbReference>
<proteinExistence type="predicted"/>
<dbReference type="HOGENOM" id="CLU_785117_0_0_12"/>
<organism evidence="1">
    <name type="scientific">Treponema denticola H-22</name>
    <dbReference type="NCBI Taxonomy" id="999432"/>
    <lineage>
        <taxon>Bacteria</taxon>
        <taxon>Pseudomonadati</taxon>
        <taxon>Spirochaetota</taxon>
        <taxon>Spirochaetia</taxon>
        <taxon>Spirochaetales</taxon>
        <taxon>Treponemataceae</taxon>
        <taxon>Treponema</taxon>
    </lineage>
</organism>
<accession>A0A0E2E643</accession>
<comment type="caution">
    <text evidence="1">The sequence shown here is derived from an EMBL/GenBank/DDBJ whole genome shotgun (WGS) entry which is preliminary data.</text>
</comment>
<dbReference type="RefSeq" id="WP_002683531.1">
    <property type="nucleotide sequence ID" value="NZ_CM001795.1"/>
</dbReference>
<sequence length="356" mass="41879">MKKLYILLMVFALLFSCKKSDEEKLSGKVSKKTEVITTNTEKEISKQTADFDKDKFYERSFLLDWNPFIPKGRNSNFLPSSYSYTKHGVKYKTLIIWKAYTEYGMDKLLQSYAEGGEMGGQSYTKDDTGKKLLVAGYKYNENGCLVSSIEPILYGEGGQMETLYEYDSYHRCTALYSRYIPEIDLIPYSEEYYKKAEKCDIIQDNLREYAPINKKDDVLECKFYYVHSDGKKNLISTIKEGKIEDYFFYNNQKVLLINNRPEEIKDENGVWKFLYNENEQILEAVQTANNKVKEKFFDAKYKNGKLIESKYDDGNSVIKTVYKKYDSFGNWLEADIHYNNDENCSFTIFRDIEYYE</sequence>
<name>A0A0E2E643_TREDN</name>
<dbReference type="PATRIC" id="fig|999432.5.peg.755"/>
<dbReference type="AlphaFoldDB" id="A0A0E2E643"/>
<dbReference type="EMBL" id="AGDV01000006">
    <property type="protein sequence ID" value="EMB34961.1"/>
    <property type="molecule type" value="Genomic_DNA"/>
</dbReference>
<dbReference type="PROSITE" id="PS51257">
    <property type="entry name" value="PROKAR_LIPOPROTEIN"/>
    <property type="match status" value="1"/>
</dbReference>
<protein>
    <submittedName>
        <fullName evidence="1">Uncharacterized protein</fullName>
    </submittedName>
</protein>